<evidence type="ECO:0000256" key="6">
    <source>
        <dbReference type="ARBA" id="ARBA00022692"/>
    </source>
</evidence>
<dbReference type="STRING" id="214684.Q5K8B7"/>
<keyword evidence="7" id="KW-0479">Metal-binding</keyword>
<dbReference type="SUPFAM" id="SSF53187">
    <property type="entry name" value="Zn-dependent exopeptidases"/>
    <property type="match status" value="1"/>
</dbReference>
<dbReference type="OrthoDB" id="3064516at2759"/>
<evidence type="ECO:0000256" key="13">
    <source>
        <dbReference type="ARBA" id="ARBA00023180"/>
    </source>
</evidence>
<dbReference type="GO" id="GO:0000328">
    <property type="term" value="C:fungal-type vacuole lumen"/>
    <property type="evidence" value="ECO:0000318"/>
    <property type="project" value="GO_Central"/>
</dbReference>
<dbReference type="Pfam" id="PF07687">
    <property type="entry name" value="M20_dimer"/>
    <property type="match status" value="1"/>
</dbReference>
<dbReference type="VEuPathDB" id="FungiDB:CNL06270"/>
<dbReference type="Proteomes" id="UP000002149">
    <property type="component" value="Chromosome 12"/>
</dbReference>
<dbReference type="FunFam" id="3.40.630.10:FF:000098">
    <property type="entry name" value="Gly-Xaa carboxypeptidase"/>
    <property type="match status" value="1"/>
</dbReference>
<dbReference type="InterPro" id="IPR047177">
    <property type="entry name" value="Pept_M20A"/>
</dbReference>
<keyword evidence="5" id="KW-0645">Protease</keyword>
<evidence type="ECO:0000256" key="11">
    <source>
        <dbReference type="ARBA" id="ARBA00022989"/>
    </source>
</evidence>
<feature type="region of interest" description="Disordered" evidence="14">
    <location>
        <begin position="1"/>
        <end position="31"/>
    </location>
</feature>
<keyword evidence="8" id="KW-0378">Hydrolase</keyword>
<evidence type="ECO:0000256" key="7">
    <source>
        <dbReference type="ARBA" id="ARBA00022723"/>
    </source>
</evidence>
<dbReference type="Gene3D" id="3.30.70.360">
    <property type="match status" value="1"/>
</dbReference>
<dbReference type="SUPFAM" id="SSF55031">
    <property type="entry name" value="Bacterial exopeptidase dimerisation domain"/>
    <property type="match status" value="1"/>
</dbReference>
<evidence type="ECO:0000259" key="15">
    <source>
        <dbReference type="Pfam" id="PF07687"/>
    </source>
</evidence>
<dbReference type="EMBL" id="AE017352">
    <property type="protein sequence ID" value="AAW46634.2"/>
    <property type="molecule type" value="Genomic_DNA"/>
</dbReference>
<dbReference type="PANTHER" id="PTHR45962">
    <property type="entry name" value="N-FATTY-ACYL-AMINO ACID SYNTHASE/HYDROLASE PM20D1"/>
    <property type="match status" value="1"/>
</dbReference>
<dbReference type="InterPro" id="IPR011650">
    <property type="entry name" value="Peptidase_M20_dimer"/>
</dbReference>
<dbReference type="GO" id="GO:0016020">
    <property type="term" value="C:membrane"/>
    <property type="evidence" value="ECO:0007669"/>
    <property type="project" value="UniProtKB-SubCell"/>
</dbReference>
<dbReference type="PANTHER" id="PTHR45962:SF1">
    <property type="entry name" value="N-FATTY-ACYL-AMINO ACID SYNTHASE_HYDROLASE PM20D1"/>
    <property type="match status" value="1"/>
</dbReference>
<evidence type="ECO:0000256" key="10">
    <source>
        <dbReference type="ARBA" id="ARBA00022843"/>
    </source>
</evidence>
<keyword evidence="6" id="KW-0812">Transmembrane</keyword>
<dbReference type="GO" id="GO:0004180">
    <property type="term" value="F:carboxypeptidase activity"/>
    <property type="evidence" value="ECO:0000318"/>
    <property type="project" value="GO_Central"/>
</dbReference>
<dbReference type="GO" id="GO:0046872">
    <property type="term" value="F:metal ion binding"/>
    <property type="evidence" value="ECO:0007669"/>
    <property type="project" value="UniProtKB-KW"/>
</dbReference>
<comment type="cofactor">
    <cofactor evidence="1">
        <name>Zn(2+)</name>
        <dbReference type="ChEBI" id="CHEBI:29105"/>
    </cofactor>
</comment>
<evidence type="ECO:0000256" key="14">
    <source>
        <dbReference type="SAM" id="MobiDB-lite"/>
    </source>
</evidence>
<evidence type="ECO:0000256" key="4">
    <source>
        <dbReference type="ARBA" id="ARBA00022499"/>
    </source>
</evidence>
<dbReference type="InterPro" id="IPR036264">
    <property type="entry name" value="Bact_exopeptidase_dim_dom"/>
</dbReference>
<dbReference type="Pfam" id="PF01546">
    <property type="entry name" value="Peptidase_M20"/>
    <property type="match status" value="1"/>
</dbReference>
<dbReference type="CDD" id="cd05674">
    <property type="entry name" value="M20_yscS"/>
    <property type="match status" value="1"/>
</dbReference>
<keyword evidence="13" id="KW-0325">Glycoprotein</keyword>
<evidence type="ECO:0000256" key="5">
    <source>
        <dbReference type="ARBA" id="ARBA00022670"/>
    </source>
</evidence>
<evidence type="ECO:0000256" key="8">
    <source>
        <dbReference type="ARBA" id="ARBA00022801"/>
    </source>
</evidence>
<dbReference type="InParanoid" id="Q5K8B7"/>
<dbReference type="HOGENOM" id="CLU_021802_11_0_1"/>
<dbReference type="GO" id="GO:0051603">
    <property type="term" value="P:proteolysis involved in protein catabolic process"/>
    <property type="evidence" value="ECO:0000318"/>
    <property type="project" value="GO_Central"/>
</dbReference>
<dbReference type="Gene3D" id="3.40.630.10">
    <property type="entry name" value="Zn peptidases"/>
    <property type="match status" value="2"/>
</dbReference>
<keyword evidence="12" id="KW-0472">Membrane</keyword>
<evidence type="ECO:0000256" key="9">
    <source>
        <dbReference type="ARBA" id="ARBA00022833"/>
    </source>
</evidence>
<dbReference type="RefSeq" id="XP_024513887.1">
    <property type="nucleotide sequence ID" value="XM_024658222.1"/>
</dbReference>
<feature type="domain" description="Peptidase M20 dimerisation" evidence="15">
    <location>
        <begin position="331"/>
        <end position="496"/>
    </location>
</feature>
<keyword evidence="11" id="KW-1133">Transmembrane helix</keyword>
<sequence>MAVKAAQSDLCDERYETTPSHKAGGSQRRHSSSLQILQHCISSSNMPKGPIYLPVTSNDVPSSEGISKRRWPLIVLGLLAASSIITSWPLSVSQLITYKGDYSAYNGSLRDGLCAQAEPIMPAGYDTSKIWEDKDIIIKRLQEAVRIPTEVFDEMGPVDEDPRWEIFTEFHAFLEKTFPLIYEVAEVTETDWALVYEIQGSNPSLKPLFLTAHQDVVPVLPSTRSQWTHDPYGGEYDGTVIHGRGASDTKSSLIAVMSAIEHLLKTTDFKPKRTIILGFGSDEERGGQVGAPAIARYLLDKYGRNSMALLIDEGSGMINTWGQQFATPAVAEKGHYDLGITVSTLGGHSSVPPPHTAIGLISLLIAELERNPHEATIAESSPVYEFMTCAAAYAKDMPKRLKSMIIKAEDGDPKAWKSLPEEIISVGMGGAPAGPGQGDPIKSMLTTTQAVDIIQGGLKVNALPEAVTAIVNHRINSLSNHFELQGRTLNLLKPVCEDYNLTLIGFEGETVFEGSPTSKVILDEAFGYYTDPSPHSPVSIEDPAWRVMAGTARGMWASRKEVSEDGKIVELEAGDDLIMAPFMSTGNTDTRRYWDLTPNIYRFRYTPMAGSAGAHTINEYSNADDLVEFARFYQAMILNLDTAEDVA</sequence>
<organism evidence="16 17">
    <name type="scientific">Cryptococcus deneoformans (strain JEC21 / ATCC MYA-565)</name>
    <name type="common">Cryptococcus neoformans var. neoformans serotype D</name>
    <dbReference type="NCBI Taxonomy" id="214684"/>
    <lineage>
        <taxon>Eukaryota</taxon>
        <taxon>Fungi</taxon>
        <taxon>Dikarya</taxon>
        <taxon>Basidiomycota</taxon>
        <taxon>Agaricomycotina</taxon>
        <taxon>Tremellomycetes</taxon>
        <taxon>Tremellales</taxon>
        <taxon>Cryptococcaceae</taxon>
        <taxon>Cryptococcus</taxon>
        <taxon>Cryptococcus neoformans species complex</taxon>
    </lineage>
</organism>
<name>Q5K8B7_CRYD1</name>
<evidence type="ECO:0000256" key="12">
    <source>
        <dbReference type="ARBA" id="ARBA00023136"/>
    </source>
</evidence>
<evidence type="ECO:0000313" key="17">
    <source>
        <dbReference type="Proteomes" id="UP000002149"/>
    </source>
</evidence>
<dbReference type="InterPro" id="IPR001261">
    <property type="entry name" value="ArgE/DapE_CS"/>
</dbReference>
<gene>
    <name evidence="16" type="ordered locus">CNL06270</name>
</gene>
<protein>
    <recommendedName>
        <fullName evidence="15">Peptidase M20 dimerisation domain-containing protein</fullName>
    </recommendedName>
</protein>
<dbReference type="KEGG" id="cne:CNL06270"/>
<reference evidence="16 17" key="1">
    <citation type="journal article" date="2005" name="Science">
        <title>The genome of the basidiomycetous yeast and human pathogen Cryptococcus neoformans.</title>
        <authorList>
            <person name="Loftus B.J."/>
            <person name="Fung E."/>
            <person name="Roncaglia P."/>
            <person name="Rowley D."/>
            <person name="Amedeo P."/>
            <person name="Bruno D."/>
            <person name="Vamathevan J."/>
            <person name="Miranda M."/>
            <person name="Anderson I.J."/>
            <person name="Fraser J.A."/>
            <person name="Allen J.E."/>
            <person name="Bosdet I.E."/>
            <person name="Brent M.R."/>
            <person name="Chiu R."/>
            <person name="Doering T.L."/>
            <person name="Donlin M.J."/>
            <person name="D'Souza C.A."/>
            <person name="Fox D.S."/>
            <person name="Grinberg V."/>
            <person name="Fu J."/>
            <person name="Fukushima M."/>
            <person name="Haas B.J."/>
            <person name="Huang J.C."/>
            <person name="Janbon G."/>
            <person name="Jones S.J."/>
            <person name="Koo H.L."/>
            <person name="Krzywinski M.I."/>
            <person name="Kwon-Chung J.K."/>
            <person name="Lengeler K.B."/>
            <person name="Maiti R."/>
            <person name="Marra M.A."/>
            <person name="Marra R.E."/>
            <person name="Mathewson C.A."/>
            <person name="Mitchell T.G."/>
            <person name="Pertea M."/>
            <person name="Riggs F.R."/>
            <person name="Salzberg S.L."/>
            <person name="Schein J.E."/>
            <person name="Shvartsbeyn A."/>
            <person name="Shin H."/>
            <person name="Shumway M."/>
            <person name="Specht C.A."/>
            <person name="Suh B.B."/>
            <person name="Tenney A."/>
            <person name="Utterback T.R."/>
            <person name="Wickes B.L."/>
            <person name="Wortman J.R."/>
            <person name="Wye N.H."/>
            <person name="Kronstad J.W."/>
            <person name="Lodge J.K."/>
            <person name="Heitman J."/>
            <person name="Davis R.W."/>
            <person name="Fraser C.M."/>
            <person name="Hyman R.W."/>
        </authorList>
    </citation>
    <scope>NUCLEOTIDE SEQUENCE [LARGE SCALE GENOMIC DNA]</scope>
    <source>
        <strain evidence="17">JEC21 / ATCC MYA-565</strain>
    </source>
</reference>
<keyword evidence="4" id="KW-1017">Isopeptide bond</keyword>
<evidence type="ECO:0000256" key="1">
    <source>
        <dbReference type="ARBA" id="ARBA00001947"/>
    </source>
</evidence>
<keyword evidence="9" id="KW-0862">Zinc</keyword>
<proteinExistence type="inferred from homology"/>
<comment type="subcellular location">
    <subcellularLocation>
        <location evidence="2">Membrane</location>
        <topology evidence="2">Single-pass membrane protein</topology>
    </subcellularLocation>
</comment>
<evidence type="ECO:0000256" key="2">
    <source>
        <dbReference type="ARBA" id="ARBA00004167"/>
    </source>
</evidence>
<dbReference type="AlphaFoldDB" id="Q5K8B7"/>
<keyword evidence="17" id="KW-1185">Reference proteome</keyword>
<dbReference type="GeneID" id="3255017"/>
<evidence type="ECO:0000313" key="16">
    <source>
        <dbReference type="EMBL" id="AAW46634.2"/>
    </source>
</evidence>
<dbReference type="PROSITE" id="PS00759">
    <property type="entry name" value="ARGE_DAPE_CPG2_2"/>
    <property type="match status" value="1"/>
</dbReference>
<comment type="similarity">
    <text evidence="3">Belongs to the peptidase M20A family.</text>
</comment>
<dbReference type="PaxDb" id="214684-Q5K8B7"/>
<evidence type="ECO:0000256" key="3">
    <source>
        <dbReference type="ARBA" id="ARBA00006247"/>
    </source>
</evidence>
<accession>Q5K8B7</accession>
<keyword evidence="10" id="KW-0832">Ubl conjugation</keyword>
<dbReference type="eggNOG" id="KOG2275">
    <property type="taxonomic scope" value="Eukaryota"/>
</dbReference>
<dbReference type="InterPro" id="IPR002933">
    <property type="entry name" value="Peptidase_M20"/>
</dbReference>